<comment type="similarity">
    <text evidence="1">Belongs to the SDHAF4 family.</text>
</comment>
<keyword evidence="4" id="KW-1185">Reference proteome</keyword>
<evidence type="ECO:0000313" key="4">
    <source>
        <dbReference type="Proteomes" id="UP000831327"/>
    </source>
</evidence>
<reference evidence="3 4" key="1">
    <citation type="journal article" date="2016" name="Microbes Environ.">
        <title>Phylogenetically diverse aerobic anoxygenic phototrophic bacteria isolated from epilithic biofilms in Tama river, Japan.</title>
        <authorList>
            <person name="Hirose S."/>
            <person name="Matsuura K."/>
            <person name="Haruta S."/>
        </authorList>
    </citation>
    <scope>NUCLEOTIDE SEQUENCE [LARGE SCALE GENOMIC DNA]</scope>
    <source>
        <strain evidence="3 4">S08</strain>
    </source>
</reference>
<gene>
    <name evidence="3" type="ORF">Rmf_49190</name>
</gene>
<dbReference type="InterPro" id="IPR012875">
    <property type="entry name" value="SDHF4"/>
</dbReference>
<dbReference type="PANTHER" id="PTHR28524">
    <property type="entry name" value="SUCCINATE DEHYDROGENASE ASSEMBLY FACTOR 4, MITOCHONDRIAL"/>
    <property type="match status" value="1"/>
</dbReference>
<feature type="compositionally biased region" description="Basic and acidic residues" evidence="2">
    <location>
        <begin position="57"/>
        <end position="70"/>
    </location>
</feature>
<evidence type="ECO:0000256" key="1">
    <source>
        <dbReference type="ARBA" id="ARBA00005701"/>
    </source>
</evidence>
<dbReference type="PANTHER" id="PTHR28524:SF3">
    <property type="entry name" value="SUCCINATE DEHYDROGENASE ASSEMBLY FACTOR 4, MITOCHONDRIAL"/>
    <property type="match status" value="1"/>
</dbReference>
<name>A0ABN6PBX2_9PROT</name>
<dbReference type="Proteomes" id="UP000831327">
    <property type="component" value="Chromosome"/>
</dbReference>
<feature type="compositionally biased region" description="Pro residues" evidence="2">
    <location>
        <begin position="21"/>
        <end position="42"/>
    </location>
</feature>
<dbReference type="EMBL" id="AP025637">
    <property type="protein sequence ID" value="BDG74990.1"/>
    <property type="molecule type" value="Genomic_DNA"/>
</dbReference>
<evidence type="ECO:0000256" key="2">
    <source>
        <dbReference type="SAM" id="MobiDB-lite"/>
    </source>
</evidence>
<proteinExistence type="inferred from homology"/>
<feature type="region of interest" description="Disordered" evidence="2">
    <location>
        <begin position="1"/>
        <end position="70"/>
    </location>
</feature>
<evidence type="ECO:0008006" key="5">
    <source>
        <dbReference type="Google" id="ProtNLM"/>
    </source>
</evidence>
<sequence>MSNSLASAYIRMAMTQTPDNDPVPAPPPPAARPAATPAPAPKLPKEIGGPTGPEPTRFGDWERKGRVSDF</sequence>
<dbReference type="Pfam" id="PF07896">
    <property type="entry name" value="DUF1674"/>
    <property type="match status" value="1"/>
</dbReference>
<protein>
    <recommendedName>
        <fullName evidence="5">DUF1674 domain-containing protein</fullName>
    </recommendedName>
</protein>
<evidence type="ECO:0000313" key="3">
    <source>
        <dbReference type="EMBL" id="BDG74990.1"/>
    </source>
</evidence>
<accession>A0ABN6PBX2</accession>
<organism evidence="3 4">
    <name type="scientific">Roseomonas fluvialis</name>
    <dbReference type="NCBI Taxonomy" id="1750527"/>
    <lineage>
        <taxon>Bacteria</taxon>
        <taxon>Pseudomonadati</taxon>
        <taxon>Pseudomonadota</taxon>
        <taxon>Alphaproteobacteria</taxon>
        <taxon>Acetobacterales</taxon>
        <taxon>Roseomonadaceae</taxon>
        <taxon>Roseomonas</taxon>
    </lineage>
</organism>